<gene>
    <name evidence="2" type="ORF">ACFP3V_15500</name>
</gene>
<name>A0ABW1G4P3_9ACTN</name>
<accession>A0ABW1G4P3</accession>
<evidence type="ECO:0000313" key="2">
    <source>
        <dbReference type="EMBL" id="MFC5908614.1"/>
    </source>
</evidence>
<keyword evidence="1" id="KW-0175">Coiled coil</keyword>
<comment type="caution">
    <text evidence="2">The sequence shown here is derived from an EMBL/GenBank/DDBJ whole genome shotgun (WGS) entry which is preliminary data.</text>
</comment>
<dbReference type="InterPro" id="IPR036388">
    <property type="entry name" value="WH-like_DNA-bd_sf"/>
</dbReference>
<dbReference type="Gene3D" id="1.10.10.10">
    <property type="entry name" value="Winged helix-like DNA-binding domain superfamily/Winged helix DNA-binding domain"/>
    <property type="match status" value="1"/>
</dbReference>
<organism evidence="2 3">
    <name type="scientific">Streptacidiphilus monticola</name>
    <dbReference type="NCBI Taxonomy" id="2161674"/>
    <lineage>
        <taxon>Bacteria</taxon>
        <taxon>Bacillati</taxon>
        <taxon>Actinomycetota</taxon>
        <taxon>Actinomycetes</taxon>
        <taxon>Kitasatosporales</taxon>
        <taxon>Streptomycetaceae</taxon>
        <taxon>Streptacidiphilus</taxon>
    </lineage>
</organism>
<keyword evidence="3" id="KW-1185">Reference proteome</keyword>
<dbReference type="EMBL" id="JBHSQJ010000063">
    <property type="protein sequence ID" value="MFC5908614.1"/>
    <property type="molecule type" value="Genomic_DNA"/>
</dbReference>
<evidence type="ECO:0000256" key="1">
    <source>
        <dbReference type="SAM" id="Coils"/>
    </source>
</evidence>
<dbReference type="InterPro" id="IPR016032">
    <property type="entry name" value="Sig_transdc_resp-reg_C-effctor"/>
</dbReference>
<reference evidence="3" key="1">
    <citation type="journal article" date="2019" name="Int. J. Syst. Evol. Microbiol.">
        <title>The Global Catalogue of Microorganisms (GCM) 10K type strain sequencing project: providing services to taxonomists for standard genome sequencing and annotation.</title>
        <authorList>
            <consortium name="The Broad Institute Genomics Platform"/>
            <consortium name="The Broad Institute Genome Sequencing Center for Infectious Disease"/>
            <person name="Wu L."/>
            <person name="Ma J."/>
        </authorList>
    </citation>
    <scope>NUCLEOTIDE SEQUENCE [LARGE SCALE GENOMIC DNA]</scope>
    <source>
        <strain evidence="3">JCM 4816</strain>
    </source>
</reference>
<dbReference type="Proteomes" id="UP001596174">
    <property type="component" value="Unassembled WGS sequence"/>
</dbReference>
<dbReference type="SUPFAM" id="SSF46894">
    <property type="entry name" value="C-terminal effector domain of the bipartite response regulators"/>
    <property type="match status" value="1"/>
</dbReference>
<proteinExistence type="predicted"/>
<evidence type="ECO:0000313" key="3">
    <source>
        <dbReference type="Proteomes" id="UP001596174"/>
    </source>
</evidence>
<feature type="coiled-coil region" evidence="1">
    <location>
        <begin position="123"/>
        <end position="186"/>
    </location>
</feature>
<sequence>METLLAQGRTEDAWKLAQEYRFGPPFSGITVIPDAPTLYGRLLLARGETDDGIRQLEEAGAQLDRRGWQNPLWAPWKGLLAQALAAKEPARARRLALEGRTRAERLGINSAIGVALRDSAAVAAGAEEELDLLRESVEKLGQSPAAYEYAVSMVAYGSALRRSGRAEEAAEYLDQAERDAVRLGAQAVAERARNERLATGVPQSPSRQRGIDDLTEQERLVAMRTAHGQDIGQIAAENHMSIRVVRMLLASVHHKLGIGPDGLRSVFGGGDA</sequence>
<protein>
    <submittedName>
        <fullName evidence="2">Helix-turn-helix transcriptional regulator</fullName>
    </submittedName>
</protein>
<dbReference type="RefSeq" id="WP_380583675.1">
    <property type="nucleotide sequence ID" value="NZ_JBHSQJ010000063.1"/>
</dbReference>